<name>A0A6N7LTH0_9GAMM</name>
<accession>A0A6N7LTH0</accession>
<dbReference type="Pfam" id="PF00300">
    <property type="entry name" value="His_Phos_1"/>
    <property type="match status" value="1"/>
</dbReference>
<dbReference type="SMART" id="SM00855">
    <property type="entry name" value="PGAM"/>
    <property type="match status" value="1"/>
</dbReference>
<dbReference type="EMBL" id="WIRE01000001">
    <property type="protein sequence ID" value="MQX53779.1"/>
    <property type="molecule type" value="Genomic_DNA"/>
</dbReference>
<comment type="caution">
    <text evidence="1">The sequence shown here is derived from an EMBL/GenBank/DDBJ whole genome shotgun (WGS) entry which is preliminary data.</text>
</comment>
<dbReference type="Gene3D" id="3.40.50.1240">
    <property type="entry name" value="Phosphoglycerate mutase-like"/>
    <property type="match status" value="1"/>
</dbReference>
<evidence type="ECO:0000313" key="2">
    <source>
        <dbReference type="Proteomes" id="UP000469421"/>
    </source>
</evidence>
<dbReference type="RefSeq" id="WP_153501135.1">
    <property type="nucleotide sequence ID" value="NZ_WIRE01000001.1"/>
</dbReference>
<gene>
    <name evidence="1" type="ORF">GFN93_11005</name>
</gene>
<keyword evidence="2" id="KW-1185">Reference proteome</keyword>
<dbReference type="InterPro" id="IPR029033">
    <property type="entry name" value="His_PPase_superfam"/>
</dbReference>
<protein>
    <submittedName>
        <fullName evidence="1">Histidine phosphatase</fullName>
    </submittedName>
</protein>
<proteinExistence type="predicted"/>
<organism evidence="1 2">
    <name type="scientific">Alcanivorax sediminis</name>
    <dbReference type="NCBI Taxonomy" id="2663008"/>
    <lineage>
        <taxon>Bacteria</taxon>
        <taxon>Pseudomonadati</taxon>
        <taxon>Pseudomonadota</taxon>
        <taxon>Gammaproteobacteria</taxon>
        <taxon>Oceanospirillales</taxon>
        <taxon>Alcanivoracaceae</taxon>
        <taxon>Alcanivorax</taxon>
    </lineage>
</organism>
<dbReference type="AlphaFoldDB" id="A0A6N7LTH0"/>
<dbReference type="CDD" id="cd07067">
    <property type="entry name" value="HP_PGM_like"/>
    <property type="match status" value="1"/>
</dbReference>
<evidence type="ECO:0000313" key="1">
    <source>
        <dbReference type="EMBL" id="MQX53779.1"/>
    </source>
</evidence>
<dbReference type="InterPro" id="IPR013078">
    <property type="entry name" value="His_Pase_superF_clade-1"/>
</dbReference>
<sequence length="158" mass="16826">MKLFISRHGEAVAMAPADALRPLTERGRAALLSHWQRLKANGVCISGMVVSPFVRAQQTADCIAEVYGGLKRVDCEALVPDASPQQFLGWLLANPVSENTVLVSHMPFVAQLTGLWTGSSDRFGYSVGTVTCLDVEVAAAAGARLLWQCSPGESVAGR</sequence>
<reference evidence="1 2" key="1">
    <citation type="submission" date="2019-10" db="EMBL/GenBank/DDBJ databases">
        <title>Alcanivorax sp.PA15-N-34 draft genome sequence.</title>
        <authorList>
            <person name="Liao X."/>
            <person name="Shao Z."/>
        </authorList>
    </citation>
    <scope>NUCLEOTIDE SEQUENCE [LARGE SCALE GENOMIC DNA]</scope>
    <source>
        <strain evidence="1 2">PA15-N-34</strain>
    </source>
</reference>
<dbReference type="Proteomes" id="UP000469421">
    <property type="component" value="Unassembled WGS sequence"/>
</dbReference>
<dbReference type="SUPFAM" id="SSF53254">
    <property type="entry name" value="Phosphoglycerate mutase-like"/>
    <property type="match status" value="1"/>
</dbReference>